<organism evidence="1 2">
    <name type="scientific">Stieleria bergensis</name>
    <dbReference type="NCBI Taxonomy" id="2528025"/>
    <lineage>
        <taxon>Bacteria</taxon>
        <taxon>Pseudomonadati</taxon>
        <taxon>Planctomycetota</taxon>
        <taxon>Planctomycetia</taxon>
        <taxon>Pirellulales</taxon>
        <taxon>Pirellulaceae</taxon>
        <taxon>Stieleria</taxon>
    </lineage>
</organism>
<proteinExistence type="predicted"/>
<dbReference type="EMBL" id="CP036272">
    <property type="protein sequence ID" value="QDT60389.1"/>
    <property type="molecule type" value="Genomic_DNA"/>
</dbReference>
<reference evidence="1 2" key="1">
    <citation type="submission" date="2019-02" db="EMBL/GenBank/DDBJ databases">
        <title>Deep-cultivation of Planctomycetes and their phenomic and genomic characterization uncovers novel biology.</title>
        <authorList>
            <person name="Wiegand S."/>
            <person name="Jogler M."/>
            <person name="Boedeker C."/>
            <person name="Pinto D."/>
            <person name="Vollmers J."/>
            <person name="Rivas-Marin E."/>
            <person name="Kohn T."/>
            <person name="Peeters S.H."/>
            <person name="Heuer A."/>
            <person name="Rast P."/>
            <person name="Oberbeckmann S."/>
            <person name="Bunk B."/>
            <person name="Jeske O."/>
            <person name="Meyerdierks A."/>
            <person name="Storesund J.E."/>
            <person name="Kallscheuer N."/>
            <person name="Luecker S."/>
            <person name="Lage O.M."/>
            <person name="Pohl T."/>
            <person name="Merkel B.J."/>
            <person name="Hornburger P."/>
            <person name="Mueller R.-W."/>
            <person name="Bruemmer F."/>
            <person name="Labrenz M."/>
            <person name="Spormann A.M."/>
            <person name="Op den Camp H."/>
            <person name="Overmann J."/>
            <person name="Amann R."/>
            <person name="Jetten M.S.M."/>
            <person name="Mascher T."/>
            <person name="Medema M.H."/>
            <person name="Devos D.P."/>
            <person name="Kaster A.-K."/>
            <person name="Ovreas L."/>
            <person name="Rohde M."/>
            <person name="Galperin M.Y."/>
            <person name="Jogler C."/>
        </authorList>
    </citation>
    <scope>NUCLEOTIDE SEQUENCE [LARGE SCALE GENOMIC DNA]</scope>
    <source>
        <strain evidence="1 2">SV_7m_r</strain>
    </source>
</reference>
<accession>A0A517SW81</accession>
<dbReference type="Proteomes" id="UP000315003">
    <property type="component" value="Chromosome"/>
</dbReference>
<gene>
    <name evidence="1" type="ORF">SV7mr_29110</name>
</gene>
<evidence type="ECO:0000313" key="2">
    <source>
        <dbReference type="Proteomes" id="UP000315003"/>
    </source>
</evidence>
<evidence type="ECO:0000313" key="1">
    <source>
        <dbReference type="EMBL" id="QDT60389.1"/>
    </source>
</evidence>
<keyword evidence="2" id="KW-1185">Reference proteome</keyword>
<name>A0A517SW81_9BACT</name>
<dbReference type="AlphaFoldDB" id="A0A517SW81"/>
<sequence length="92" mass="10215">MRQHSSTDLCGGRPETAVPTVTEVVGNANRKQPQRNPPRSAIETINAPALPIVPFIIAPPPHTVRPLYVADGVWRRPKRPMQNRRVPCLHAL</sequence>
<protein>
    <submittedName>
        <fullName evidence="1">Uncharacterized protein</fullName>
    </submittedName>
</protein>